<dbReference type="InterPro" id="IPR001387">
    <property type="entry name" value="Cro/C1-type_HTH"/>
</dbReference>
<name>A0A5S5AWA6_9FIRM</name>
<evidence type="ECO:0000313" key="3">
    <source>
        <dbReference type="EMBL" id="TYP56807.1"/>
    </source>
</evidence>
<evidence type="ECO:0000259" key="2">
    <source>
        <dbReference type="PROSITE" id="PS50943"/>
    </source>
</evidence>
<keyword evidence="4" id="KW-1185">Reference proteome</keyword>
<dbReference type="GO" id="GO:0003700">
    <property type="term" value="F:DNA-binding transcription factor activity"/>
    <property type="evidence" value="ECO:0007669"/>
    <property type="project" value="TreeGrafter"/>
</dbReference>
<dbReference type="InterPro" id="IPR010982">
    <property type="entry name" value="Lambda_DNA-bd_dom_sf"/>
</dbReference>
<dbReference type="CDD" id="cd00093">
    <property type="entry name" value="HTH_XRE"/>
    <property type="match status" value="1"/>
</dbReference>
<dbReference type="EMBL" id="VNHO01000007">
    <property type="protein sequence ID" value="TYP56807.1"/>
    <property type="molecule type" value="Genomic_DNA"/>
</dbReference>
<reference evidence="3 4" key="1">
    <citation type="submission" date="2019-07" db="EMBL/GenBank/DDBJ databases">
        <title>Genomic Encyclopedia of Type Strains, Phase I: the one thousand microbial genomes (KMG-I) project.</title>
        <authorList>
            <person name="Kyrpides N."/>
        </authorList>
    </citation>
    <scope>NUCLEOTIDE SEQUENCE [LARGE SCALE GENOMIC DNA]</scope>
    <source>
        <strain evidence="3 4">DSM 16647</strain>
    </source>
</reference>
<evidence type="ECO:0000256" key="1">
    <source>
        <dbReference type="ARBA" id="ARBA00023125"/>
    </source>
</evidence>
<dbReference type="PANTHER" id="PTHR46797">
    <property type="entry name" value="HTH-TYPE TRANSCRIPTIONAL REGULATOR"/>
    <property type="match status" value="1"/>
</dbReference>
<dbReference type="GO" id="GO:0003677">
    <property type="term" value="F:DNA binding"/>
    <property type="evidence" value="ECO:0007669"/>
    <property type="project" value="UniProtKB-KW"/>
</dbReference>
<dbReference type="RefSeq" id="WP_148866662.1">
    <property type="nucleotide sequence ID" value="NZ_VNHO01000007.1"/>
</dbReference>
<feature type="domain" description="HTH cro/C1-type" evidence="2">
    <location>
        <begin position="7"/>
        <end position="61"/>
    </location>
</feature>
<accession>A0A5S5AWA6</accession>
<dbReference type="PANTHER" id="PTHR46797:SF1">
    <property type="entry name" value="METHYLPHOSPHONATE SYNTHASE"/>
    <property type="match status" value="1"/>
</dbReference>
<dbReference type="Pfam" id="PF01381">
    <property type="entry name" value="HTH_3"/>
    <property type="match status" value="1"/>
</dbReference>
<gene>
    <name evidence="3" type="ORF">LZ11_00870</name>
</gene>
<comment type="caution">
    <text evidence="3">The sequence shown here is derived from an EMBL/GenBank/DDBJ whole genome shotgun (WGS) entry which is preliminary data.</text>
</comment>
<organism evidence="3 4">
    <name type="scientific">Thermosediminibacter litoriperuensis</name>
    <dbReference type="NCBI Taxonomy" id="291989"/>
    <lineage>
        <taxon>Bacteria</taxon>
        <taxon>Bacillati</taxon>
        <taxon>Bacillota</taxon>
        <taxon>Clostridia</taxon>
        <taxon>Thermosediminibacterales</taxon>
        <taxon>Thermosediminibacteraceae</taxon>
        <taxon>Thermosediminibacter</taxon>
    </lineage>
</organism>
<dbReference type="PROSITE" id="PS50943">
    <property type="entry name" value="HTH_CROC1"/>
    <property type="match status" value="1"/>
</dbReference>
<proteinExistence type="predicted"/>
<keyword evidence="1 3" id="KW-0238">DNA-binding</keyword>
<dbReference type="GO" id="GO:0005829">
    <property type="term" value="C:cytosol"/>
    <property type="evidence" value="ECO:0007669"/>
    <property type="project" value="TreeGrafter"/>
</dbReference>
<dbReference type="Proteomes" id="UP000322294">
    <property type="component" value="Unassembled WGS sequence"/>
</dbReference>
<dbReference type="OrthoDB" id="1684348at2"/>
<sequence>MNIGVRIKELRLKNKVKATKLANNAGISRIYLSEIERGLKTPTIETLKKICDALGITLAEFFSDEDEQIPPEISSLMKEVKNLTPEQAELLARFIQTMKDQKGE</sequence>
<dbReference type="Gene3D" id="1.10.260.40">
    <property type="entry name" value="lambda repressor-like DNA-binding domains"/>
    <property type="match status" value="1"/>
</dbReference>
<dbReference type="SMART" id="SM00530">
    <property type="entry name" value="HTH_XRE"/>
    <property type="match status" value="1"/>
</dbReference>
<dbReference type="InterPro" id="IPR050807">
    <property type="entry name" value="TransReg_Diox_bact_type"/>
</dbReference>
<protein>
    <submittedName>
        <fullName evidence="3">DNA-binding XRE family transcriptional regulator</fullName>
    </submittedName>
</protein>
<dbReference type="AlphaFoldDB" id="A0A5S5AWA6"/>
<evidence type="ECO:0000313" key="4">
    <source>
        <dbReference type="Proteomes" id="UP000322294"/>
    </source>
</evidence>
<dbReference type="SUPFAM" id="SSF47413">
    <property type="entry name" value="lambda repressor-like DNA-binding domains"/>
    <property type="match status" value="1"/>
</dbReference>